<comment type="caution">
    <text evidence="1">The sequence shown here is derived from an EMBL/GenBank/DDBJ whole genome shotgun (WGS) entry which is preliminary data.</text>
</comment>
<keyword evidence="2" id="KW-1185">Reference proteome</keyword>
<dbReference type="OrthoDB" id="8117569at2759"/>
<dbReference type="AlphaFoldDB" id="A0A8J5R4Q2"/>
<evidence type="ECO:0000313" key="2">
    <source>
        <dbReference type="Proteomes" id="UP000729913"/>
    </source>
</evidence>
<protein>
    <recommendedName>
        <fullName evidence="3">Pupal cuticle protein-like</fullName>
    </recommendedName>
</protein>
<gene>
    <name evidence="1" type="ORF">G9C98_000519</name>
</gene>
<reference evidence="1" key="2">
    <citation type="submission" date="2021-04" db="EMBL/GenBank/DDBJ databases">
        <title>Genome-wide patterns of bracovirus chromosomal integration into multiple host tissues during parasitism.</title>
        <authorList>
            <person name="Chebbi M.A.C."/>
        </authorList>
    </citation>
    <scope>NUCLEOTIDE SEQUENCE</scope>
    <source>
        <tissue evidence="1">Whole body</tissue>
    </source>
</reference>
<organism evidence="1 2">
    <name type="scientific">Cotesia typhae</name>
    <dbReference type="NCBI Taxonomy" id="2053667"/>
    <lineage>
        <taxon>Eukaryota</taxon>
        <taxon>Metazoa</taxon>
        <taxon>Ecdysozoa</taxon>
        <taxon>Arthropoda</taxon>
        <taxon>Hexapoda</taxon>
        <taxon>Insecta</taxon>
        <taxon>Pterygota</taxon>
        <taxon>Neoptera</taxon>
        <taxon>Endopterygota</taxon>
        <taxon>Hymenoptera</taxon>
        <taxon>Apocrita</taxon>
        <taxon>Ichneumonoidea</taxon>
        <taxon>Braconidae</taxon>
        <taxon>Microgastrinae</taxon>
        <taxon>Cotesia</taxon>
    </lineage>
</organism>
<evidence type="ECO:0000313" key="1">
    <source>
        <dbReference type="EMBL" id="KAG8039790.1"/>
    </source>
</evidence>
<evidence type="ECO:0008006" key="3">
    <source>
        <dbReference type="Google" id="ProtNLM"/>
    </source>
</evidence>
<dbReference type="Proteomes" id="UP000729913">
    <property type="component" value="Unassembled WGS sequence"/>
</dbReference>
<name>A0A8J5R4Q2_9HYME</name>
<reference evidence="1" key="1">
    <citation type="submission" date="2020-03" db="EMBL/GenBank/DDBJ databases">
        <authorList>
            <person name="Chebbi M.A."/>
            <person name="Drezen J.M."/>
        </authorList>
    </citation>
    <scope>NUCLEOTIDE SEQUENCE</scope>
    <source>
        <tissue evidence="1">Whole body</tissue>
    </source>
</reference>
<proteinExistence type="predicted"/>
<dbReference type="EMBL" id="JAAOIC020000032">
    <property type="protein sequence ID" value="KAG8039790.1"/>
    <property type="molecule type" value="Genomic_DNA"/>
</dbReference>
<sequence>MLQVRVGLRKESNEHCIHWVCHPASTLILRGGETILAGLLSVALASPQWYPQPAYHGAHAGYGHGAAAPLGPDGRVVDTPEVAASKAAHLAALAEASARAPHGPADHHDGAYHDGWNAPNPAYAPVHLGPRGPPAPLGPDGRVVDTPEVQAAKAHHFALYNAAAQSAPAGPAHAAPAYPAHADYDSGAYNPAWDSPAWNHY</sequence>
<accession>A0A8J5R4Q2</accession>